<accession>A0A1N7JKN2</accession>
<dbReference type="PANTHER" id="PTHR43581:SF4">
    <property type="entry name" value="ATP_GTP PHOSPHATASE"/>
    <property type="match status" value="1"/>
</dbReference>
<evidence type="ECO:0000313" key="3">
    <source>
        <dbReference type="EMBL" id="SIS49867.1"/>
    </source>
</evidence>
<dbReference type="AlphaFoldDB" id="A0A1N7JKN2"/>
<sequence length="623" mass="70079">MRIIDKIEVHYFRSLFSAQLDQTKDLNIIFGRNDSGKSNLLKALNLFFNNKVDDGDAEYRTHFDFSMNLSDARKTSAKKFVWIKVTFNTPPKYAGTLGEKVVIKRQWNSTGKIPDEAWIINGKELIGKADFTSSKKTQLTRFLNDIDFAYIPAIKDRDSFARLIERMYGAISQNAKFIQKTNHFISAIGEEAANLTNSISNVIPGNAVLSPPTDMERLFRNLDFSVGIGQHSLLRQKGDGIKARYIPEILRFINESESRKKLFVWGFEEPENSLDLEAASSEARRFKAFSTREDTQVFITSHSPAFYLAEADELHGESVKRFFVTKQESNDDGNVYPEDAITPIDDIMQTEKVMEGAGLLRLPYIIKHVAELNEMIASEQARTEALAEEITAMKAQIENLERPTLYTEGIHDKYVVEKILDAMNKKDAVNVSTLGGTPKTAHAIITSVLRGGGITPGTPIFFLFDNDKAGRGAAEKISNQNAKALIEPVQFAKDVWTWILPLDDDYREFLARWNLSESNAFHPMEFMFPAHEAAAAYESILNAQNKIPGLALDDTIQGDIWDGVKSNQALSRKITGLNKGNIDWFYSRGVDDNCKAAFSEACINMSTERIRSVLSRILFSLDA</sequence>
<dbReference type="InterPro" id="IPR041685">
    <property type="entry name" value="AAA_GajA/Old/RecF-like"/>
</dbReference>
<evidence type="ECO:0000256" key="1">
    <source>
        <dbReference type="SAM" id="Coils"/>
    </source>
</evidence>
<dbReference type="Proteomes" id="UP000186221">
    <property type="component" value="Unassembled WGS sequence"/>
</dbReference>
<dbReference type="SUPFAM" id="SSF52540">
    <property type="entry name" value="P-loop containing nucleoside triphosphate hydrolases"/>
    <property type="match status" value="1"/>
</dbReference>
<dbReference type="Gene3D" id="3.40.50.300">
    <property type="entry name" value="P-loop containing nucleotide triphosphate hydrolases"/>
    <property type="match status" value="1"/>
</dbReference>
<dbReference type="EMBL" id="FTOG01000002">
    <property type="protein sequence ID" value="SIS49867.1"/>
    <property type="molecule type" value="Genomic_DNA"/>
</dbReference>
<reference evidence="4" key="1">
    <citation type="submission" date="2017-01" db="EMBL/GenBank/DDBJ databases">
        <authorList>
            <person name="Varghese N."/>
            <person name="Submissions S."/>
        </authorList>
    </citation>
    <scope>NUCLEOTIDE SEQUENCE [LARGE SCALE GENOMIC DNA]</scope>
    <source>
        <strain evidence="4">DSM 19945</strain>
    </source>
</reference>
<keyword evidence="4" id="KW-1185">Reference proteome</keyword>
<dbReference type="InterPro" id="IPR027417">
    <property type="entry name" value="P-loop_NTPase"/>
</dbReference>
<protein>
    <submittedName>
        <fullName evidence="3">ATPase/GTPase, AAA15 family</fullName>
    </submittedName>
</protein>
<gene>
    <name evidence="3" type="ORF">SAMN05421580_1022</name>
</gene>
<keyword evidence="1" id="KW-0175">Coiled coil</keyword>
<name>A0A1N7JKN2_9RHOB</name>
<feature type="domain" description="Endonuclease GajA/Old nuclease/RecF-like AAA" evidence="2">
    <location>
        <begin position="4"/>
        <end position="207"/>
    </location>
</feature>
<dbReference type="InterPro" id="IPR051396">
    <property type="entry name" value="Bact_Antivir_Def_Nuclease"/>
</dbReference>
<evidence type="ECO:0000259" key="2">
    <source>
        <dbReference type="Pfam" id="PF13175"/>
    </source>
</evidence>
<evidence type="ECO:0000313" key="4">
    <source>
        <dbReference type="Proteomes" id="UP000186221"/>
    </source>
</evidence>
<dbReference type="PANTHER" id="PTHR43581">
    <property type="entry name" value="ATP/GTP PHOSPHATASE"/>
    <property type="match status" value="1"/>
</dbReference>
<proteinExistence type="predicted"/>
<dbReference type="STRING" id="453582.SAMN05421580_1022"/>
<feature type="coiled-coil region" evidence="1">
    <location>
        <begin position="369"/>
        <end position="396"/>
    </location>
</feature>
<dbReference type="OrthoDB" id="9816534at2"/>
<dbReference type="Pfam" id="PF13175">
    <property type="entry name" value="AAA_15"/>
    <property type="match status" value="1"/>
</dbReference>
<dbReference type="RefSeq" id="WP_076483617.1">
    <property type="nucleotide sequence ID" value="NZ_FTOG01000002.1"/>
</dbReference>
<organism evidence="3 4">
    <name type="scientific">Rhodobacter aestuarii</name>
    <dbReference type="NCBI Taxonomy" id="453582"/>
    <lineage>
        <taxon>Bacteria</taxon>
        <taxon>Pseudomonadati</taxon>
        <taxon>Pseudomonadota</taxon>
        <taxon>Alphaproteobacteria</taxon>
        <taxon>Rhodobacterales</taxon>
        <taxon>Rhodobacter group</taxon>
        <taxon>Rhodobacter</taxon>
    </lineage>
</organism>